<accession>A0ABV1MLG7</accession>
<dbReference type="SUPFAM" id="SSF55383">
    <property type="entry name" value="Copper amine oxidase, domain N"/>
    <property type="match status" value="1"/>
</dbReference>
<protein>
    <submittedName>
        <fullName evidence="3">Copper amine oxidase N-terminal domain-containing protein</fullName>
    </submittedName>
</protein>
<dbReference type="EMBL" id="JBEGDG010000001">
    <property type="protein sequence ID" value="MEQ6353357.1"/>
    <property type="molecule type" value="Genomic_DNA"/>
</dbReference>
<dbReference type="Gene3D" id="3.30.457.10">
    <property type="entry name" value="Copper amine oxidase-like, N-terminal domain"/>
    <property type="match status" value="1"/>
</dbReference>
<evidence type="ECO:0000313" key="3">
    <source>
        <dbReference type="EMBL" id="MEQ6353357.1"/>
    </source>
</evidence>
<comment type="caution">
    <text evidence="3">The sequence shown here is derived from an EMBL/GenBank/DDBJ whole genome shotgun (WGS) entry which is preliminary data.</text>
</comment>
<evidence type="ECO:0000259" key="2">
    <source>
        <dbReference type="Pfam" id="PF07833"/>
    </source>
</evidence>
<feature type="domain" description="Copper amine oxidase-like N-terminal" evidence="2">
    <location>
        <begin position="39"/>
        <end position="128"/>
    </location>
</feature>
<evidence type="ECO:0000256" key="1">
    <source>
        <dbReference type="SAM" id="SignalP"/>
    </source>
</evidence>
<proteinExistence type="predicted"/>
<dbReference type="Pfam" id="PF07833">
    <property type="entry name" value="Cu_amine_oxidN1"/>
    <property type="match status" value="1"/>
</dbReference>
<feature type="chain" id="PRO_5045532001" evidence="1">
    <location>
        <begin position="28"/>
        <end position="255"/>
    </location>
</feature>
<dbReference type="Proteomes" id="UP001478862">
    <property type="component" value="Unassembled WGS sequence"/>
</dbReference>
<dbReference type="RefSeq" id="WP_349658131.1">
    <property type="nucleotide sequence ID" value="NZ_JBEGDG010000001.1"/>
</dbReference>
<dbReference type="InterPro" id="IPR012854">
    <property type="entry name" value="Cu_amine_oxidase-like_N"/>
</dbReference>
<organism evidence="3 4">
    <name type="scientific">Lysinibacillus zambalensis</name>
    <dbReference type="NCBI Taxonomy" id="3160866"/>
    <lineage>
        <taxon>Bacteria</taxon>
        <taxon>Bacillati</taxon>
        <taxon>Bacillota</taxon>
        <taxon>Bacilli</taxon>
        <taxon>Bacillales</taxon>
        <taxon>Bacillaceae</taxon>
        <taxon>Lysinibacillus</taxon>
    </lineage>
</organism>
<keyword evidence="4" id="KW-1185">Reference proteome</keyword>
<sequence>MKRLVVCCLIVVIATFHFSTGNSTVYASGTDNLIYNGKVLNGRLYAPIRAVGEKINAQVSWDGATKTATLTKNKKIIKMTLGSKILKVNNEQLQMDVSLLLDNGSIFLPIRFIGDALDYRTIWLKSNRYASMYSEQEQAGIVVYAQPLFYEDGFKLLDEAIAKVKNVSTVAQKRQYLKPYFTDEVINLIIMRNLTFTDMSETSYYSYSYPKETNMSIRRLVPGSGGNVIQNVLLTKRNNQWLVGSLEEEFVPYRP</sequence>
<keyword evidence="1" id="KW-0732">Signal</keyword>
<reference evidence="3 4" key="1">
    <citation type="submission" date="2024-06" db="EMBL/GenBank/DDBJ databases">
        <title>Lysinibacillus zambalefons sp. nov., a Novel Firmicute Isolated from the Poon Bato Zambales Hyperalkaline Spring.</title>
        <authorList>
            <person name="Aja J.A."/>
            <person name="Lazaro J.E.H."/>
            <person name="Llorin L.D."/>
            <person name="Lim K.R."/>
            <person name="Teodosio J."/>
            <person name="Dalisay D.S."/>
        </authorList>
    </citation>
    <scope>NUCLEOTIDE SEQUENCE [LARGE SCALE GENOMIC DNA]</scope>
    <source>
        <strain evidence="3 4">M3</strain>
    </source>
</reference>
<feature type="signal peptide" evidence="1">
    <location>
        <begin position="1"/>
        <end position="27"/>
    </location>
</feature>
<evidence type="ECO:0000313" key="4">
    <source>
        <dbReference type="Proteomes" id="UP001478862"/>
    </source>
</evidence>
<gene>
    <name evidence="3" type="ORF">ABNX05_01865</name>
</gene>
<dbReference type="InterPro" id="IPR036582">
    <property type="entry name" value="Mao_N_sf"/>
</dbReference>
<name>A0ABV1MLG7_9BACI</name>